<protein>
    <submittedName>
        <fullName evidence="7">PurR-regulated permease PerM</fullName>
    </submittedName>
</protein>
<organism evidence="7 8">
    <name type="scientific">Lysobacter niastensis</name>
    <dbReference type="NCBI Taxonomy" id="380629"/>
    <lineage>
        <taxon>Bacteria</taxon>
        <taxon>Pseudomonadati</taxon>
        <taxon>Pseudomonadota</taxon>
        <taxon>Gammaproteobacteria</taxon>
        <taxon>Lysobacterales</taxon>
        <taxon>Lysobacteraceae</taxon>
        <taxon>Lysobacter</taxon>
    </lineage>
</organism>
<evidence type="ECO:0000313" key="7">
    <source>
        <dbReference type="EMBL" id="MDR7133788.1"/>
    </source>
</evidence>
<reference evidence="7 8" key="1">
    <citation type="submission" date="2023-07" db="EMBL/GenBank/DDBJ databases">
        <title>Sorghum-associated microbial communities from plants grown in Nebraska, USA.</title>
        <authorList>
            <person name="Schachtman D."/>
        </authorList>
    </citation>
    <scope>NUCLEOTIDE SEQUENCE [LARGE SCALE GENOMIC DNA]</scope>
    <source>
        <strain evidence="7 8">BE198</strain>
    </source>
</reference>
<keyword evidence="3 6" id="KW-0812">Transmembrane</keyword>
<evidence type="ECO:0000256" key="2">
    <source>
        <dbReference type="ARBA" id="ARBA00009773"/>
    </source>
</evidence>
<dbReference type="PANTHER" id="PTHR21716">
    <property type="entry name" value="TRANSMEMBRANE PROTEIN"/>
    <property type="match status" value="1"/>
</dbReference>
<dbReference type="InterPro" id="IPR002549">
    <property type="entry name" value="AI-2E-like"/>
</dbReference>
<proteinExistence type="inferred from homology"/>
<evidence type="ECO:0000313" key="8">
    <source>
        <dbReference type="Proteomes" id="UP001251524"/>
    </source>
</evidence>
<feature type="transmembrane region" description="Helical" evidence="6">
    <location>
        <begin position="312"/>
        <end position="345"/>
    </location>
</feature>
<dbReference type="RefSeq" id="WP_310059006.1">
    <property type="nucleotide sequence ID" value="NZ_JAVDVY010000001.1"/>
</dbReference>
<feature type="transmembrane region" description="Helical" evidence="6">
    <location>
        <begin position="20"/>
        <end position="48"/>
    </location>
</feature>
<dbReference type="Proteomes" id="UP001251524">
    <property type="component" value="Unassembled WGS sequence"/>
</dbReference>
<evidence type="ECO:0000256" key="4">
    <source>
        <dbReference type="ARBA" id="ARBA00022989"/>
    </source>
</evidence>
<gene>
    <name evidence="7" type="ORF">J2X06_000972</name>
</gene>
<feature type="transmembrane region" description="Helical" evidence="6">
    <location>
        <begin position="214"/>
        <end position="237"/>
    </location>
</feature>
<evidence type="ECO:0000256" key="3">
    <source>
        <dbReference type="ARBA" id="ARBA00022692"/>
    </source>
</evidence>
<sequence length="387" mass="42317">MDSAPVYEIARFLKRLQWTALGLGAVWLLWLLAPILTPFVFALMLAWLGDPLVDRLQRAGRSRNVAVTLVFTLMALLLVMVLVVLVPLIERQIATLVTSLPHYRDWFMLTALPWIEARTGYEITDWFDLSRVARLIRDNWESAGGVATTLLGYLSRSGFAVVALAANIALLPVITFFFLRDWDLLVERVASLIPRDHLGTVSRLARESSDVLGAFLRGQFMVMLVLGVLYGLGLWGVGLDLGILIGFIAGILTFVPYLGPASGIILGVIAALVQYGDWQHVVGVLVVFGVGQMIESYALTPKLVGDRIGLHPVAVIFAVLAGGQLFGFLGMLLALPVAAVANVLLRYAQDRYRHSKLYVGEHSAGTQVAADPLADPHLAPRADQDEK</sequence>
<feature type="transmembrane region" description="Helical" evidence="6">
    <location>
        <begin position="69"/>
        <end position="89"/>
    </location>
</feature>
<feature type="transmembrane region" description="Helical" evidence="6">
    <location>
        <begin position="280"/>
        <end position="300"/>
    </location>
</feature>
<name>A0ABU1W864_9GAMM</name>
<feature type="transmembrane region" description="Helical" evidence="6">
    <location>
        <begin position="243"/>
        <end position="273"/>
    </location>
</feature>
<keyword evidence="4 6" id="KW-1133">Transmembrane helix</keyword>
<evidence type="ECO:0000256" key="5">
    <source>
        <dbReference type="ARBA" id="ARBA00023136"/>
    </source>
</evidence>
<comment type="caution">
    <text evidence="7">The sequence shown here is derived from an EMBL/GenBank/DDBJ whole genome shotgun (WGS) entry which is preliminary data.</text>
</comment>
<comment type="subcellular location">
    <subcellularLocation>
        <location evidence="1">Membrane</location>
        <topology evidence="1">Multi-pass membrane protein</topology>
    </subcellularLocation>
</comment>
<feature type="transmembrane region" description="Helical" evidence="6">
    <location>
        <begin position="159"/>
        <end position="179"/>
    </location>
</feature>
<keyword evidence="5 6" id="KW-0472">Membrane</keyword>
<evidence type="ECO:0000256" key="6">
    <source>
        <dbReference type="SAM" id="Phobius"/>
    </source>
</evidence>
<comment type="similarity">
    <text evidence="2">Belongs to the autoinducer-2 exporter (AI-2E) (TC 2.A.86) family.</text>
</comment>
<accession>A0ABU1W864</accession>
<dbReference type="PANTHER" id="PTHR21716:SF64">
    <property type="entry name" value="AI-2 TRANSPORT PROTEIN TQSA"/>
    <property type="match status" value="1"/>
</dbReference>
<dbReference type="EMBL" id="JAVDVY010000001">
    <property type="protein sequence ID" value="MDR7133788.1"/>
    <property type="molecule type" value="Genomic_DNA"/>
</dbReference>
<evidence type="ECO:0000256" key="1">
    <source>
        <dbReference type="ARBA" id="ARBA00004141"/>
    </source>
</evidence>
<keyword evidence="8" id="KW-1185">Reference proteome</keyword>
<dbReference type="Pfam" id="PF01594">
    <property type="entry name" value="AI-2E_transport"/>
    <property type="match status" value="1"/>
</dbReference>